<evidence type="ECO:0000256" key="1">
    <source>
        <dbReference type="ARBA" id="ARBA00022741"/>
    </source>
</evidence>
<accession>A0ABQ1V5W4</accession>
<protein>
    <submittedName>
        <fullName evidence="4">ABC transporter ATP-binding protein</fullName>
    </submittedName>
</protein>
<dbReference type="PANTHER" id="PTHR24220">
    <property type="entry name" value="IMPORT ATP-BINDING PROTEIN"/>
    <property type="match status" value="1"/>
</dbReference>
<sequence>MLITQSVSFEYNKDNQFEFPDLNVPEGTDLLILGESGVGKTTFLHLIAGLLKPKNGSIQIGETDIAQLRGKQLDTFRGGHVGIVFQRAHFIQSLTLEENLEMVRFLANKPQDSHQIREVLDGLGLLDKLKSYPRQLSQGEQQRASIALAVINRPKLILADEPTAALDDKNCFRVIELLKRQTVKTNSSLIIITHDQRLKSEFPVSVTLPAIQSVSSIN</sequence>
<keyword evidence="5" id="KW-1185">Reference proteome</keyword>
<dbReference type="PROSITE" id="PS00675">
    <property type="entry name" value="SIGMA54_INTERACT_1"/>
    <property type="match status" value="1"/>
</dbReference>
<dbReference type="InterPro" id="IPR025662">
    <property type="entry name" value="Sigma_54_int_dom_ATP-bd_1"/>
</dbReference>
<proteinExistence type="predicted"/>
<reference evidence="5" key="1">
    <citation type="journal article" date="2019" name="Int. J. Syst. Evol. Microbiol.">
        <title>The Global Catalogue of Microorganisms (GCM) 10K type strain sequencing project: providing services to taxonomists for standard genome sequencing and annotation.</title>
        <authorList>
            <consortium name="The Broad Institute Genomics Platform"/>
            <consortium name="The Broad Institute Genome Sequencing Center for Infectious Disease"/>
            <person name="Wu L."/>
            <person name="Ma J."/>
        </authorList>
    </citation>
    <scope>NUCLEOTIDE SEQUENCE [LARGE SCALE GENOMIC DNA]</scope>
    <source>
        <strain evidence="5">CGMCC 1.15407</strain>
    </source>
</reference>
<evidence type="ECO:0000256" key="2">
    <source>
        <dbReference type="ARBA" id="ARBA00022840"/>
    </source>
</evidence>
<evidence type="ECO:0000313" key="5">
    <source>
        <dbReference type="Proteomes" id="UP000647339"/>
    </source>
</evidence>
<comment type="caution">
    <text evidence="4">The sequence shown here is derived from an EMBL/GenBank/DDBJ whole genome shotgun (WGS) entry which is preliminary data.</text>
</comment>
<feature type="domain" description="ABC transporter" evidence="3">
    <location>
        <begin position="2"/>
        <end position="214"/>
    </location>
</feature>
<evidence type="ECO:0000313" key="4">
    <source>
        <dbReference type="EMBL" id="GGF40046.1"/>
    </source>
</evidence>
<dbReference type="Proteomes" id="UP000647339">
    <property type="component" value="Unassembled WGS sequence"/>
</dbReference>
<name>A0ABQ1V5W4_9BACT</name>
<dbReference type="EMBL" id="BMIU01000016">
    <property type="protein sequence ID" value="GGF40046.1"/>
    <property type="molecule type" value="Genomic_DNA"/>
</dbReference>
<dbReference type="SUPFAM" id="SSF52540">
    <property type="entry name" value="P-loop containing nucleoside triphosphate hydrolases"/>
    <property type="match status" value="1"/>
</dbReference>
<dbReference type="PROSITE" id="PS50893">
    <property type="entry name" value="ABC_TRANSPORTER_2"/>
    <property type="match status" value="1"/>
</dbReference>
<dbReference type="Gene3D" id="3.40.50.300">
    <property type="entry name" value="P-loop containing nucleotide triphosphate hydrolases"/>
    <property type="match status" value="1"/>
</dbReference>
<dbReference type="Pfam" id="PF00005">
    <property type="entry name" value="ABC_tran"/>
    <property type="match status" value="1"/>
</dbReference>
<dbReference type="GO" id="GO:0005524">
    <property type="term" value="F:ATP binding"/>
    <property type="evidence" value="ECO:0007669"/>
    <property type="project" value="UniProtKB-KW"/>
</dbReference>
<dbReference type="PROSITE" id="PS00211">
    <property type="entry name" value="ABC_TRANSPORTER_1"/>
    <property type="match status" value="1"/>
</dbReference>
<keyword evidence="1" id="KW-0547">Nucleotide-binding</keyword>
<dbReference type="InterPro" id="IPR027417">
    <property type="entry name" value="P-loop_NTPase"/>
</dbReference>
<dbReference type="InterPro" id="IPR015854">
    <property type="entry name" value="ABC_transpr_LolD-like"/>
</dbReference>
<dbReference type="RefSeq" id="WP_137404795.1">
    <property type="nucleotide sequence ID" value="NZ_BMIU01000016.1"/>
</dbReference>
<dbReference type="SMART" id="SM00382">
    <property type="entry name" value="AAA"/>
    <property type="match status" value="1"/>
</dbReference>
<dbReference type="InterPro" id="IPR017871">
    <property type="entry name" value="ABC_transporter-like_CS"/>
</dbReference>
<dbReference type="InterPro" id="IPR003593">
    <property type="entry name" value="AAA+_ATPase"/>
</dbReference>
<organism evidence="4 5">
    <name type="scientific">Echinicola rosea</name>
    <dbReference type="NCBI Taxonomy" id="1807691"/>
    <lineage>
        <taxon>Bacteria</taxon>
        <taxon>Pseudomonadati</taxon>
        <taxon>Bacteroidota</taxon>
        <taxon>Cytophagia</taxon>
        <taxon>Cytophagales</taxon>
        <taxon>Cyclobacteriaceae</taxon>
        <taxon>Echinicola</taxon>
    </lineage>
</organism>
<evidence type="ECO:0000259" key="3">
    <source>
        <dbReference type="PROSITE" id="PS50893"/>
    </source>
</evidence>
<dbReference type="InterPro" id="IPR003439">
    <property type="entry name" value="ABC_transporter-like_ATP-bd"/>
</dbReference>
<gene>
    <name evidence="4" type="ORF">GCM10011339_30710</name>
</gene>
<keyword evidence="2 4" id="KW-0067">ATP-binding</keyword>